<sequence length="160" mass="18175">MKVPDYQQLIGSSIQPLQETLDGNSPGKEEEEDNYGGAFMNHLKSLKQNSGCTDKGFMILGDYLEREVVYRTYVLGGQDFPESSGQYRRSEVGRKIMGGLNFDTEIAYYAVVLEKVDVDHQGYGGNERNLDDSVLMRKERGGAEREVSEMMKSMEPRQKW</sequence>
<dbReference type="AlphaFoldDB" id="A0A4Z1HC22"/>
<organism evidence="2 3">
    <name type="scientific">Botryotinia convoluta</name>
    <dbReference type="NCBI Taxonomy" id="54673"/>
    <lineage>
        <taxon>Eukaryota</taxon>
        <taxon>Fungi</taxon>
        <taxon>Dikarya</taxon>
        <taxon>Ascomycota</taxon>
        <taxon>Pezizomycotina</taxon>
        <taxon>Leotiomycetes</taxon>
        <taxon>Helotiales</taxon>
        <taxon>Sclerotiniaceae</taxon>
        <taxon>Botryotinia</taxon>
    </lineage>
</organism>
<accession>A0A4Z1HC22</accession>
<keyword evidence="3" id="KW-1185">Reference proteome</keyword>
<feature type="region of interest" description="Disordered" evidence="1">
    <location>
        <begin position="140"/>
        <end position="160"/>
    </location>
</feature>
<dbReference type="Proteomes" id="UP000297527">
    <property type="component" value="Unassembled WGS sequence"/>
</dbReference>
<evidence type="ECO:0000313" key="2">
    <source>
        <dbReference type="EMBL" id="TGO46389.1"/>
    </source>
</evidence>
<dbReference type="OrthoDB" id="3529410at2759"/>
<evidence type="ECO:0000256" key="1">
    <source>
        <dbReference type="SAM" id="MobiDB-lite"/>
    </source>
</evidence>
<dbReference type="EMBL" id="PQXN01000326">
    <property type="protein sequence ID" value="TGO46389.1"/>
    <property type="molecule type" value="Genomic_DNA"/>
</dbReference>
<reference evidence="2 3" key="1">
    <citation type="submission" date="2017-12" db="EMBL/GenBank/DDBJ databases">
        <title>Comparative genomics of Botrytis spp.</title>
        <authorList>
            <person name="Valero-Jimenez C.A."/>
            <person name="Tapia P."/>
            <person name="Veloso J."/>
            <person name="Silva-Moreno E."/>
            <person name="Staats M."/>
            <person name="Valdes J.H."/>
            <person name="Van Kan J.A.L."/>
        </authorList>
    </citation>
    <scope>NUCLEOTIDE SEQUENCE [LARGE SCALE GENOMIC DNA]</scope>
    <source>
        <strain evidence="2 3">MUCL11595</strain>
    </source>
</reference>
<name>A0A4Z1HC22_9HELO</name>
<gene>
    <name evidence="2" type="ORF">BCON_0328g00050</name>
</gene>
<protein>
    <submittedName>
        <fullName evidence="2">Uncharacterized protein</fullName>
    </submittedName>
</protein>
<proteinExistence type="predicted"/>
<evidence type="ECO:0000313" key="3">
    <source>
        <dbReference type="Proteomes" id="UP000297527"/>
    </source>
</evidence>
<comment type="caution">
    <text evidence="2">The sequence shown here is derived from an EMBL/GenBank/DDBJ whole genome shotgun (WGS) entry which is preliminary data.</text>
</comment>